<gene>
    <name evidence="2" type="ORF">LCGC14_2492690</name>
</gene>
<evidence type="ECO:0000256" key="1">
    <source>
        <dbReference type="SAM" id="MobiDB-lite"/>
    </source>
</evidence>
<comment type="caution">
    <text evidence="2">The sequence shown here is derived from an EMBL/GenBank/DDBJ whole genome shotgun (WGS) entry which is preliminary data.</text>
</comment>
<reference evidence="2" key="1">
    <citation type="journal article" date="2015" name="Nature">
        <title>Complex archaea that bridge the gap between prokaryotes and eukaryotes.</title>
        <authorList>
            <person name="Spang A."/>
            <person name="Saw J.H."/>
            <person name="Jorgensen S.L."/>
            <person name="Zaremba-Niedzwiedzka K."/>
            <person name="Martijn J."/>
            <person name="Lind A.E."/>
            <person name="van Eijk R."/>
            <person name="Schleper C."/>
            <person name="Guy L."/>
            <person name="Ettema T.J."/>
        </authorList>
    </citation>
    <scope>NUCLEOTIDE SEQUENCE</scope>
</reference>
<organism evidence="2">
    <name type="scientific">marine sediment metagenome</name>
    <dbReference type="NCBI Taxonomy" id="412755"/>
    <lineage>
        <taxon>unclassified sequences</taxon>
        <taxon>metagenomes</taxon>
        <taxon>ecological metagenomes</taxon>
    </lineage>
</organism>
<dbReference type="AlphaFoldDB" id="A0A0F9DG60"/>
<accession>A0A0F9DG60</accession>
<proteinExistence type="predicted"/>
<name>A0A0F9DG60_9ZZZZ</name>
<protein>
    <submittedName>
        <fullName evidence="2">Uncharacterized protein</fullName>
    </submittedName>
</protein>
<dbReference type="EMBL" id="LAZR01039551">
    <property type="protein sequence ID" value="KKL16726.1"/>
    <property type="molecule type" value="Genomic_DNA"/>
</dbReference>
<evidence type="ECO:0000313" key="2">
    <source>
        <dbReference type="EMBL" id="KKL16726.1"/>
    </source>
</evidence>
<feature type="region of interest" description="Disordered" evidence="1">
    <location>
        <begin position="33"/>
        <end position="61"/>
    </location>
</feature>
<sequence length="93" mass="10272">MEVSSTSEDELRVVFRIDDSEFRRQLGELRREVEETGREGIGPARTEPSAPEPPVKVDMTVGDVGAVDGGVSEERMKELSDKIDRVVVVGLPF</sequence>